<dbReference type="AlphaFoldDB" id="A0A0S4IW11"/>
<protein>
    <submittedName>
        <fullName evidence="2">Uncharacterized protein</fullName>
    </submittedName>
</protein>
<evidence type="ECO:0000313" key="3">
    <source>
        <dbReference type="Proteomes" id="UP000051952"/>
    </source>
</evidence>
<evidence type="ECO:0000256" key="1">
    <source>
        <dbReference type="SAM" id="MobiDB-lite"/>
    </source>
</evidence>
<evidence type="ECO:0000313" key="2">
    <source>
        <dbReference type="EMBL" id="CUG03237.1"/>
    </source>
</evidence>
<keyword evidence="3" id="KW-1185">Reference proteome</keyword>
<dbReference type="EMBL" id="CYKH01000507">
    <property type="protein sequence ID" value="CUG03237.1"/>
    <property type="molecule type" value="Genomic_DNA"/>
</dbReference>
<sequence>MLNDGLLDDDDEEEEEEESKSSDSDRSEAVNDDGHFVEADEFSPDKSLRVGADGGGGGLAEGYQHDEKQQQGGSLGDIMRRLKLEKKQHESSAWNDAVVDVGDVNVNRFPVDEESTAMMSPIKKKATTTVISWRPTSVR</sequence>
<reference evidence="3" key="1">
    <citation type="submission" date="2015-09" db="EMBL/GenBank/DDBJ databases">
        <authorList>
            <consortium name="Pathogen Informatics"/>
        </authorList>
    </citation>
    <scope>NUCLEOTIDE SEQUENCE [LARGE SCALE GENOMIC DNA]</scope>
    <source>
        <strain evidence="3">Lake Konstanz</strain>
    </source>
</reference>
<proteinExistence type="predicted"/>
<dbReference type="Proteomes" id="UP000051952">
    <property type="component" value="Unassembled WGS sequence"/>
</dbReference>
<feature type="region of interest" description="Disordered" evidence="1">
    <location>
        <begin position="1"/>
        <end position="81"/>
    </location>
</feature>
<dbReference type="VEuPathDB" id="TriTrypDB:BSAL_70065"/>
<feature type="compositionally biased region" description="Basic and acidic residues" evidence="1">
    <location>
        <begin position="19"/>
        <end position="48"/>
    </location>
</feature>
<gene>
    <name evidence="2" type="ORF">BSAL_70065</name>
</gene>
<feature type="compositionally biased region" description="Acidic residues" evidence="1">
    <location>
        <begin position="1"/>
        <end position="18"/>
    </location>
</feature>
<organism evidence="2 3">
    <name type="scientific">Bodo saltans</name>
    <name type="common">Flagellated protozoan</name>
    <dbReference type="NCBI Taxonomy" id="75058"/>
    <lineage>
        <taxon>Eukaryota</taxon>
        <taxon>Discoba</taxon>
        <taxon>Euglenozoa</taxon>
        <taxon>Kinetoplastea</taxon>
        <taxon>Metakinetoplastina</taxon>
        <taxon>Eubodonida</taxon>
        <taxon>Bodonidae</taxon>
        <taxon>Bodo</taxon>
    </lineage>
</organism>
<name>A0A0S4IW11_BODSA</name>
<accession>A0A0S4IW11</accession>